<keyword evidence="1" id="KW-1133">Transmembrane helix</keyword>
<gene>
    <name evidence="2" type="ORF">SHM7688_02349</name>
</gene>
<feature type="transmembrane region" description="Helical" evidence="1">
    <location>
        <begin position="29"/>
        <end position="47"/>
    </location>
</feature>
<name>A0A0P1FDV7_9RHOB</name>
<proteinExistence type="predicted"/>
<dbReference type="RefSeq" id="WP_058240090.1">
    <property type="nucleotide sequence ID" value="NZ_CYPW01000024.1"/>
</dbReference>
<dbReference type="STRING" id="321267.SHM7688_02349"/>
<keyword evidence="1" id="KW-0472">Membrane</keyword>
<evidence type="ECO:0000256" key="1">
    <source>
        <dbReference type="SAM" id="Phobius"/>
    </source>
</evidence>
<sequence length="81" mass="9406">MTLSLAAAFCWLVVANLRAMFPSKDHHWRFAYGMMGIGVPILMGVFVQNGLWVAMICLAMAAWIMRWPVVYLWRWIKGRFV</sequence>
<dbReference type="OrthoDB" id="7862849at2"/>
<feature type="transmembrane region" description="Helical" evidence="1">
    <location>
        <begin position="52"/>
        <end position="73"/>
    </location>
</feature>
<accession>A0A0P1FDV7</accession>
<reference evidence="2 3" key="1">
    <citation type="submission" date="2015-09" db="EMBL/GenBank/DDBJ databases">
        <authorList>
            <consortium name="Swine Surveillance"/>
        </authorList>
    </citation>
    <scope>NUCLEOTIDE SEQUENCE [LARGE SCALE GENOMIC DNA]</scope>
    <source>
        <strain evidence="2 3">CECT 7688</strain>
    </source>
</reference>
<dbReference type="InterPro" id="IPR018919">
    <property type="entry name" value="DUF2484"/>
</dbReference>
<dbReference type="EMBL" id="CYPW01000024">
    <property type="protein sequence ID" value="CUH52902.1"/>
    <property type="molecule type" value="Genomic_DNA"/>
</dbReference>
<evidence type="ECO:0008006" key="4">
    <source>
        <dbReference type="Google" id="ProtNLM"/>
    </source>
</evidence>
<dbReference type="Pfam" id="PF10658">
    <property type="entry name" value="DUF2484"/>
    <property type="match status" value="1"/>
</dbReference>
<keyword evidence="3" id="KW-1185">Reference proteome</keyword>
<evidence type="ECO:0000313" key="2">
    <source>
        <dbReference type="EMBL" id="CUH52902.1"/>
    </source>
</evidence>
<organism evidence="2 3">
    <name type="scientific">Shimia marina</name>
    <dbReference type="NCBI Taxonomy" id="321267"/>
    <lineage>
        <taxon>Bacteria</taxon>
        <taxon>Pseudomonadati</taxon>
        <taxon>Pseudomonadota</taxon>
        <taxon>Alphaproteobacteria</taxon>
        <taxon>Rhodobacterales</taxon>
        <taxon>Roseobacteraceae</taxon>
    </lineage>
</organism>
<dbReference type="AlphaFoldDB" id="A0A0P1FDV7"/>
<dbReference type="Proteomes" id="UP000054823">
    <property type="component" value="Unassembled WGS sequence"/>
</dbReference>
<protein>
    <recommendedName>
        <fullName evidence="4">DUF2484 family protein</fullName>
    </recommendedName>
</protein>
<keyword evidence="1" id="KW-0812">Transmembrane</keyword>
<evidence type="ECO:0000313" key="3">
    <source>
        <dbReference type="Proteomes" id="UP000054823"/>
    </source>
</evidence>